<protein>
    <recommendedName>
        <fullName evidence="5">Transmembrane protein</fullName>
    </recommendedName>
</protein>
<keyword evidence="1" id="KW-0812">Transmembrane</keyword>
<feature type="transmembrane region" description="Helical" evidence="1">
    <location>
        <begin position="150"/>
        <end position="172"/>
    </location>
</feature>
<sequence>MRYSKSLCPKLFVCTAILCWNSKYLNYSFSNITQCTPSPLYFETNIRFIPKNLNFQKKYSIHGYSCSKCTQENFIEYNIDMFDQCFKQTTMIELKNSCQHKRQKSDCQCYPANQSIQPIHDWVKAIEKSGKSHMNVIRVNNINESAITSVYFLIGSFMLILIFGGFIGMIFYKIKLKPMQQHIFKETR</sequence>
<evidence type="ECO:0000313" key="4">
    <source>
        <dbReference type="Proteomes" id="UP000663891"/>
    </source>
</evidence>
<dbReference type="AlphaFoldDB" id="A0A813WCX7"/>
<dbReference type="OrthoDB" id="9999246at2759"/>
<comment type="caution">
    <text evidence="2">The sequence shown here is derived from an EMBL/GenBank/DDBJ whole genome shotgun (WGS) entry which is preliminary data.</text>
</comment>
<gene>
    <name evidence="3" type="ORF">OKA104_LOCUS17086</name>
    <name evidence="2" type="ORF">VCS650_LOCUS6560</name>
</gene>
<organism evidence="2 4">
    <name type="scientific">Adineta steineri</name>
    <dbReference type="NCBI Taxonomy" id="433720"/>
    <lineage>
        <taxon>Eukaryota</taxon>
        <taxon>Metazoa</taxon>
        <taxon>Spiralia</taxon>
        <taxon>Gnathifera</taxon>
        <taxon>Rotifera</taxon>
        <taxon>Eurotatoria</taxon>
        <taxon>Bdelloidea</taxon>
        <taxon>Adinetida</taxon>
        <taxon>Adinetidae</taxon>
        <taxon>Adineta</taxon>
    </lineage>
</organism>
<evidence type="ECO:0000256" key="1">
    <source>
        <dbReference type="SAM" id="Phobius"/>
    </source>
</evidence>
<keyword evidence="1" id="KW-0472">Membrane</keyword>
<evidence type="ECO:0000313" key="2">
    <source>
        <dbReference type="EMBL" id="CAF0848973.1"/>
    </source>
</evidence>
<accession>A0A813WCX7</accession>
<name>A0A813WCX7_9BILA</name>
<dbReference type="Proteomes" id="UP000663891">
    <property type="component" value="Unassembled WGS sequence"/>
</dbReference>
<reference evidence="2" key="1">
    <citation type="submission" date="2021-02" db="EMBL/GenBank/DDBJ databases">
        <authorList>
            <person name="Nowell W R."/>
        </authorList>
    </citation>
    <scope>NUCLEOTIDE SEQUENCE</scope>
</reference>
<keyword evidence="1" id="KW-1133">Transmembrane helix</keyword>
<evidence type="ECO:0008006" key="5">
    <source>
        <dbReference type="Google" id="ProtNLM"/>
    </source>
</evidence>
<dbReference type="EMBL" id="CAJOAY010001003">
    <property type="protein sequence ID" value="CAF3775794.1"/>
    <property type="molecule type" value="Genomic_DNA"/>
</dbReference>
<proteinExistence type="predicted"/>
<dbReference type="EMBL" id="CAJNON010000040">
    <property type="protein sequence ID" value="CAF0848973.1"/>
    <property type="molecule type" value="Genomic_DNA"/>
</dbReference>
<dbReference type="Proteomes" id="UP000663881">
    <property type="component" value="Unassembled WGS sequence"/>
</dbReference>
<evidence type="ECO:0000313" key="3">
    <source>
        <dbReference type="EMBL" id="CAF3775794.1"/>
    </source>
</evidence>